<dbReference type="SUPFAM" id="SSF52743">
    <property type="entry name" value="Subtilisin-like"/>
    <property type="match status" value="1"/>
</dbReference>
<evidence type="ECO:0000256" key="6">
    <source>
        <dbReference type="PROSITE-ProRule" id="PRU01240"/>
    </source>
</evidence>
<reference evidence="10 11" key="1">
    <citation type="submission" date="2020-08" db="EMBL/GenBank/DDBJ databases">
        <title>Sequencing the genomes of 1000 actinobacteria strains.</title>
        <authorList>
            <person name="Klenk H.-P."/>
        </authorList>
    </citation>
    <scope>NUCLEOTIDE SEQUENCE [LARGE SCALE GENOMIC DNA]</scope>
    <source>
        <strain evidence="10 11">DSM 102122</strain>
    </source>
</reference>
<dbReference type="InterPro" id="IPR050131">
    <property type="entry name" value="Peptidase_S8_subtilisin-like"/>
</dbReference>
<name>A0A7W9GM59_9ACTN</name>
<comment type="caution">
    <text evidence="10">The sequence shown here is derived from an EMBL/GenBank/DDBJ whole genome shotgun (WGS) entry which is preliminary data.</text>
</comment>
<evidence type="ECO:0000256" key="8">
    <source>
        <dbReference type="SAM" id="SignalP"/>
    </source>
</evidence>
<evidence type="ECO:0000313" key="11">
    <source>
        <dbReference type="Proteomes" id="UP000542813"/>
    </source>
</evidence>
<keyword evidence="11" id="KW-1185">Reference proteome</keyword>
<feature type="signal peptide" evidence="8">
    <location>
        <begin position="1"/>
        <end position="30"/>
    </location>
</feature>
<evidence type="ECO:0000259" key="9">
    <source>
        <dbReference type="Pfam" id="PF00082"/>
    </source>
</evidence>
<dbReference type="PRINTS" id="PR00723">
    <property type="entry name" value="SUBTILISIN"/>
</dbReference>
<keyword evidence="4 6" id="KW-0720">Serine protease</keyword>
<dbReference type="PANTHER" id="PTHR43806:SF65">
    <property type="entry name" value="SERINE PROTEASE APRX"/>
    <property type="match status" value="1"/>
</dbReference>
<evidence type="ECO:0000256" key="3">
    <source>
        <dbReference type="ARBA" id="ARBA00022801"/>
    </source>
</evidence>
<dbReference type="Gene3D" id="3.40.50.200">
    <property type="entry name" value="Peptidase S8/S53 domain"/>
    <property type="match status" value="1"/>
</dbReference>
<feature type="domain" description="Peptidase S8/S53" evidence="9">
    <location>
        <begin position="229"/>
        <end position="485"/>
    </location>
</feature>
<dbReference type="EMBL" id="JACHMM010000001">
    <property type="protein sequence ID" value="MBB5786081.1"/>
    <property type="molecule type" value="Genomic_DNA"/>
</dbReference>
<feature type="region of interest" description="Disordered" evidence="7">
    <location>
        <begin position="785"/>
        <end position="806"/>
    </location>
</feature>
<feature type="active site" description="Charge relay system" evidence="5 6">
    <location>
        <position position="238"/>
    </location>
</feature>
<keyword evidence="8" id="KW-0732">Signal</keyword>
<dbReference type="PROSITE" id="PS00138">
    <property type="entry name" value="SUBTILASE_SER"/>
    <property type="match status" value="1"/>
</dbReference>
<sequence>MPRTILSWRRTRARLLVPMAATALLVGAGAATAPATTGPAVDATTGAATSATGSAATGHTYQLTLLTGDVVVLHVAPDGRQAAWAQTNATARAPRFVERDGHVLALPDEAVPYVQDGVVDERLFDLTYLAESGYHDLARTDLPLVVAAPDGPGIRSVPEAPSGTRAERPLASIGALAVSAAKDDVRSVWEDVVAGEVGRVWLNGRVEATLDESVPQIGAPVAWEQGLDGTGSTVAVLDTGWDPAHPDLEGQVAGARNFTEDADPEGQTAVDRQGHGTHVAATVAGTGAASGGIHRGVAPGADLLIGKVLGDDGSGYEDWIIAGMEWAVAQGADVVSMSLGTDWASDGTDPMSLAADRLSAESDALFVIAAGNAGPAEGTVGSPGAATSALTVGAVDKQDRAAAFSSRGPRVGDGAVKPEVVAPGVGIVAARAAGTSLGNLLDEHYTSLNGTSMATPHVAGAAAILAQQHPDWDDEQLKQRLVSSSLPLDDEPVSFRGAGRVDVAAAVGETVTVDQGVVDFGQLAMDAPAVSRTLTYHNPTDRRVTLRISADVTRPGGSGHGRPAMRVRNPVLSIPPGGSASTRVEVSAEASTGGSYSGQIVAQDPRDRDTAVHSVTTFSIERPVHTVTVNATGHDGAAATGPVDLWNIETGESVRRFMRDGTVIAEVPEGDYTVVTAIETEGPDLATDSVVLAAEPELRVDGDLVLAYDGRDGEPLEAVTPRDGADNGFDVIWERRVGELSIRETIAQSWGGTDLYAIESDPVRTGTFEVTTAWLRTQPLLELSLDGEHLPDPRPATPSDPYTGSASLPVADAGTGTAAEFAAVDAQGAVVLVTRRGDSAEATEQLELAAAAGAALVVLVDSGPGPWLPSFWTAPLPAYAVDREVGARLRAALAADPGLELDVTGRSDAEYAYHLVHTEDGLPDGVTYEPDHDQLATVESEYRQVSERQGTREGWIPFTGTTSFGTTLGLQRNGPVRRTEYLSTDGVEWQRFGQPHQEFLNMYWTWSAIEPYAPGSTGEQVWWGPLTAPGMPALTGSEEYGLPAARFRDAIRVSVPQYLYGPSTYGFIQEQMGDTSELVLRRDGVEVGRAAWSEAQFTVPGAAGDFELSLTTTRGPGNFSDLSTRTETTWGFRSARPESSVREVLPLIQLAFGLETGLYNEVPAGTAYPLVIRPTYPAGADGPGGFTATAEVSFDDGVSWRPVPVAPSGDDVLTAQVPASDGGFASVRVSVTDAAGTTVRQEVDRAWRIGTTDPE</sequence>
<keyword evidence="2 6" id="KW-0645">Protease</keyword>
<evidence type="ECO:0000256" key="1">
    <source>
        <dbReference type="ARBA" id="ARBA00011073"/>
    </source>
</evidence>
<feature type="active site" description="Charge relay system" evidence="5 6">
    <location>
        <position position="452"/>
    </location>
</feature>
<dbReference type="Gene3D" id="3.50.30.30">
    <property type="match status" value="1"/>
</dbReference>
<dbReference type="InterPro" id="IPR023828">
    <property type="entry name" value="Peptidase_S8_Ser-AS"/>
</dbReference>
<evidence type="ECO:0000313" key="10">
    <source>
        <dbReference type="EMBL" id="MBB5786081.1"/>
    </source>
</evidence>
<evidence type="ECO:0000256" key="4">
    <source>
        <dbReference type="ARBA" id="ARBA00022825"/>
    </source>
</evidence>
<evidence type="ECO:0000256" key="2">
    <source>
        <dbReference type="ARBA" id="ARBA00022670"/>
    </source>
</evidence>
<dbReference type="GO" id="GO:0006508">
    <property type="term" value="P:proteolysis"/>
    <property type="evidence" value="ECO:0007669"/>
    <property type="project" value="UniProtKB-KW"/>
</dbReference>
<dbReference type="RefSeq" id="WP_184819292.1">
    <property type="nucleotide sequence ID" value="NZ_JACHMM010000001.1"/>
</dbReference>
<feature type="region of interest" description="Disordered" evidence="7">
    <location>
        <begin position="551"/>
        <end position="581"/>
    </location>
</feature>
<evidence type="ECO:0000256" key="5">
    <source>
        <dbReference type="PIRSR" id="PIRSR615500-1"/>
    </source>
</evidence>
<keyword evidence="3 6" id="KW-0378">Hydrolase</keyword>
<comment type="similarity">
    <text evidence="1 6">Belongs to the peptidase S8 family.</text>
</comment>
<accession>A0A7W9GM59</accession>
<dbReference type="InterPro" id="IPR015500">
    <property type="entry name" value="Peptidase_S8_subtilisin-rel"/>
</dbReference>
<dbReference type="InterPro" id="IPR000209">
    <property type="entry name" value="Peptidase_S8/S53_dom"/>
</dbReference>
<dbReference type="Proteomes" id="UP000542813">
    <property type="component" value="Unassembled WGS sequence"/>
</dbReference>
<dbReference type="PROSITE" id="PS51892">
    <property type="entry name" value="SUBTILASE"/>
    <property type="match status" value="1"/>
</dbReference>
<gene>
    <name evidence="10" type="ORF">HD601_000656</name>
</gene>
<proteinExistence type="inferred from homology"/>
<feature type="chain" id="PRO_5031027316" evidence="8">
    <location>
        <begin position="31"/>
        <end position="1255"/>
    </location>
</feature>
<dbReference type="GO" id="GO:0004252">
    <property type="term" value="F:serine-type endopeptidase activity"/>
    <property type="evidence" value="ECO:0007669"/>
    <property type="project" value="UniProtKB-UniRule"/>
</dbReference>
<protein>
    <submittedName>
        <fullName evidence="10">Subtilisin family serine protease</fullName>
    </submittedName>
</protein>
<feature type="active site" description="Charge relay system" evidence="5 6">
    <location>
        <position position="275"/>
    </location>
</feature>
<dbReference type="Pfam" id="PF00082">
    <property type="entry name" value="Peptidase_S8"/>
    <property type="match status" value="1"/>
</dbReference>
<evidence type="ECO:0000256" key="7">
    <source>
        <dbReference type="SAM" id="MobiDB-lite"/>
    </source>
</evidence>
<dbReference type="PANTHER" id="PTHR43806">
    <property type="entry name" value="PEPTIDASE S8"/>
    <property type="match status" value="1"/>
</dbReference>
<dbReference type="InterPro" id="IPR036852">
    <property type="entry name" value="Peptidase_S8/S53_dom_sf"/>
</dbReference>
<organism evidence="10 11">
    <name type="scientific">Jiangella mangrovi</name>
    <dbReference type="NCBI Taxonomy" id="1524084"/>
    <lineage>
        <taxon>Bacteria</taxon>
        <taxon>Bacillati</taxon>
        <taxon>Actinomycetota</taxon>
        <taxon>Actinomycetes</taxon>
        <taxon>Jiangellales</taxon>
        <taxon>Jiangellaceae</taxon>
        <taxon>Jiangella</taxon>
    </lineage>
</organism>
<dbReference type="AlphaFoldDB" id="A0A7W9GM59"/>